<organism evidence="1 2">
    <name type="scientific">Thermaerobacter marianensis (strain ATCC 700841 / DSM 12885 / JCM 10246 / 7p75a)</name>
    <dbReference type="NCBI Taxonomy" id="644966"/>
    <lineage>
        <taxon>Bacteria</taxon>
        <taxon>Bacillati</taxon>
        <taxon>Bacillota</taxon>
        <taxon>Clostridia</taxon>
        <taxon>Eubacteriales</taxon>
        <taxon>Clostridiales Family XVII. Incertae Sedis</taxon>
        <taxon>Thermaerobacter</taxon>
    </lineage>
</organism>
<evidence type="ECO:0008006" key="3">
    <source>
        <dbReference type="Google" id="ProtNLM"/>
    </source>
</evidence>
<evidence type="ECO:0000313" key="2">
    <source>
        <dbReference type="Proteomes" id="UP000008915"/>
    </source>
</evidence>
<dbReference type="RefSeq" id="WP_013494448.1">
    <property type="nucleotide sequence ID" value="NC_014831.1"/>
</dbReference>
<dbReference type="KEGG" id="tmr:Tmar_0017"/>
<reference evidence="1 2" key="1">
    <citation type="journal article" date="2010" name="Stand. Genomic Sci.">
        <title>Complete genome sequence of Thermaerobacter marianensis type strain (7p75a).</title>
        <authorList>
            <person name="Han C."/>
            <person name="Gu W."/>
            <person name="Zhang X."/>
            <person name="Lapidus A."/>
            <person name="Nolan M."/>
            <person name="Copeland A."/>
            <person name="Lucas S."/>
            <person name="Del Rio T.G."/>
            <person name="Tice H."/>
            <person name="Cheng J.F."/>
            <person name="Tapia R."/>
            <person name="Goodwin L."/>
            <person name="Pitluck S."/>
            <person name="Pagani I."/>
            <person name="Ivanova N."/>
            <person name="Mavromatis K."/>
            <person name="Mikhailova N."/>
            <person name="Pati A."/>
            <person name="Chen A."/>
            <person name="Palaniappan K."/>
            <person name="Land M."/>
            <person name="Hauser L."/>
            <person name="Chang Y.J."/>
            <person name="Jeffries C.D."/>
            <person name="Schneider S."/>
            <person name="Rohde M."/>
            <person name="Goker M."/>
            <person name="Pukall R."/>
            <person name="Woyke T."/>
            <person name="Bristow J."/>
            <person name="Eisen J.A."/>
            <person name="Markowitz V."/>
            <person name="Hugenholtz P."/>
            <person name="Kyrpides N.C."/>
            <person name="Klenk H.P."/>
            <person name="Detter J.C."/>
        </authorList>
    </citation>
    <scope>NUCLEOTIDE SEQUENCE [LARGE SCALE GENOMIC DNA]</scope>
    <source>
        <strain evidence="2">ATCC 700841 / DSM 12885 / JCM 10246 / 7p75a</strain>
    </source>
</reference>
<dbReference type="OrthoDB" id="3391654at2"/>
<name>E6SKF5_THEM7</name>
<keyword evidence="2" id="KW-1185">Reference proteome</keyword>
<dbReference type="Proteomes" id="UP000008915">
    <property type="component" value="Chromosome"/>
</dbReference>
<protein>
    <recommendedName>
        <fullName evidence="3">Helix-turn-helix domain-containing protein</fullName>
    </recommendedName>
</protein>
<evidence type="ECO:0000313" key="1">
    <source>
        <dbReference type="EMBL" id="ADU50142.1"/>
    </source>
</evidence>
<dbReference type="HOGENOM" id="CLU_2686603_0_0_9"/>
<sequence length="74" mass="8977">MRLEVERYPMILTTPQVHEMLGRQIGINRLRELARQQPRELGVKWHGRRILWDRDRVLAWWDKQLRYAGGRLSA</sequence>
<dbReference type="AlphaFoldDB" id="E6SKF5"/>
<dbReference type="STRING" id="644966.Tmar_0017"/>
<proteinExistence type="predicted"/>
<accession>E6SKF5</accession>
<dbReference type="EMBL" id="CP002344">
    <property type="protein sequence ID" value="ADU50142.1"/>
    <property type="molecule type" value="Genomic_DNA"/>
</dbReference>
<reference evidence="2" key="2">
    <citation type="journal article" date="2010" name="Stand. Genomic Sci.">
        <title>Complete genome sequence of Thermaerobacter marianensis type strain (7p75aT).</title>
        <authorList>
            <person name="Han C."/>
            <person name="Gu W."/>
            <person name="Zhang X."/>
            <person name="Lapidus A."/>
            <person name="Nolan M."/>
            <person name="Copeland A."/>
            <person name="Lucas S."/>
            <person name="Glavina Del Rio T."/>
            <person name="Tice H."/>
            <person name="Cheng J."/>
            <person name="Tapia R."/>
            <person name="Goodwin L."/>
            <person name="Pitluck S."/>
            <person name="Pagani I."/>
            <person name="Ivanova N."/>
            <person name="Mavromatis K."/>
            <person name="Mikhailova N."/>
            <person name="Pati A."/>
            <person name="Chen A."/>
            <person name="Palaniappan K."/>
            <person name="Land M."/>
            <person name="Hauser L."/>
            <person name="Chang Y."/>
            <person name="Jeffries C."/>
            <person name="Schneider S."/>
            <person name="Rohde M."/>
            <person name="Goker M."/>
            <person name="Pukall R."/>
            <person name="Woyke T."/>
            <person name="Bristow J."/>
            <person name="Eisen J."/>
            <person name="Markowitz V."/>
            <person name="Hugenholtz P."/>
            <person name="Kyrpides N."/>
            <person name="Klenk H."/>
            <person name="Detter J."/>
        </authorList>
    </citation>
    <scope>NUCLEOTIDE SEQUENCE [LARGE SCALE GENOMIC DNA]</scope>
    <source>
        <strain evidence="2">ATCC 700841 / DSM 12885 / JCM 10246 / 7p75a</strain>
    </source>
</reference>
<gene>
    <name evidence="1" type="ordered locus">Tmar_0017</name>
</gene>